<dbReference type="SUPFAM" id="SSF53244">
    <property type="entry name" value="MurD-like peptide ligases, peptide-binding domain"/>
    <property type="match status" value="1"/>
</dbReference>
<dbReference type="UniPathway" id="UPA00219"/>
<dbReference type="InterPro" id="IPR005761">
    <property type="entry name" value="UDP-N-AcMur-Glu-dNH2Pim_ligase"/>
</dbReference>
<protein>
    <recommendedName>
        <fullName evidence="7">UDP-N-acetylmuramoyl-L-alanyl-D-glutamate--2, 6-diaminopimelate ligase</fullName>
    </recommendedName>
</protein>
<dbReference type="PANTHER" id="PTHR23135">
    <property type="entry name" value="MUR LIGASE FAMILY MEMBER"/>
    <property type="match status" value="1"/>
</dbReference>
<dbReference type="AlphaFoldDB" id="A0A2H0TPB9"/>
<organism evidence="5 6">
    <name type="scientific">Candidatus Magasanikbacteria bacterium CG10_big_fil_rev_8_21_14_0_10_47_10</name>
    <dbReference type="NCBI Taxonomy" id="1974652"/>
    <lineage>
        <taxon>Bacteria</taxon>
        <taxon>Candidatus Magasanikiibacteriota</taxon>
    </lineage>
</organism>
<dbReference type="NCBIfam" id="TIGR01085">
    <property type="entry name" value="murE"/>
    <property type="match status" value="1"/>
</dbReference>
<evidence type="ECO:0000313" key="5">
    <source>
        <dbReference type="EMBL" id="PIR73979.1"/>
    </source>
</evidence>
<accession>A0A2H0TPB9</accession>
<dbReference type="GO" id="GO:0016881">
    <property type="term" value="F:acid-amino acid ligase activity"/>
    <property type="evidence" value="ECO:0007669"/>
    <property type="project" value="InterPro"/>
</dbReference>
<feature type="domain" description="Mur ligase C-terminal" evidence="3">
    <location>
        <begin position="288"/>
        <end position="422"/>
    </location>
</feature>
<dbReference type="GO" id="GO:0009252">
    <property type="term" value="P:peptidoglycan biosynthetic process"/>
    <property type="evidence" value="ECO:0007669"/>
    <property type="project" value="UniProtKB-UniPathway"/>
</dbReference>
<dbReference type="GO" id="GO:0008360">
    <property type="term" value="P:regulation of cell shape"/>
    <property type="evidence" value="ECO:0007669"/>
    <property type="project" value="UniProtKB-KW"/>
</dbReference>
<dbReference type="Pfam" id="PF08245">
    <property type="entry name" value="Mur_ligase_M"/>
    <property type="match status" value="1"/>
</dbReference>
<evidence type="ECO:0000256" key="1">
    <source>
        <dbReference type="ARBA" id="ARBA00005898"/>
    </source>
</evidence>
<keyword evidence="2" id="KW-0132">Cell division</keyword>
<dbReference type="Pfam" id="PF02875">
    <property type="entry name" value="Mur_ligase_C"/>
    <property type="match status" value="1"/>
</dbReference>
<comment type="pathway">
    <text evidence="2">Cell wall biogenesis; peptidoglycan biosynthesis.</text>
</comment>
<dbReference type="InterPro" id="IPR036615">
    <property type="entry name" value="Mur_ligase_C_dom_sf"/>
</dbReference>
<keyword evidence="2" id="KW-0961">Cell wall biogenesis/degradation</keyword>
<evidence type="ECO:0000256" key="2">
    <source>
        <dbReference type="RuleBase" id="RU004135"/>
    </source>
</evidence>
<keyword evidence="2" id="KW-0131">Cell cycle</keyword>
<dbReference type="GO" id="GO:0051301">
    <property type="term" value="P:cell division"/>
    <property type="evidence" value="ECO:0007669"/>
    <property type="project" value="UniProtKB-KW"/>
</dbReference>
<gene>
    <name evidence="5" type="ORF">COU35_04980</name>
</gene>
<evidence type="ECO:0000259" key="4">
    <source>
        <dbReference type="Pfam" id="PF08245"/>
    </source>
</evidence>
<comment type="similarity">
    <text evidence="1">Belongs to the MurCDEF family. MurE subfamily.</text>
</comment>
<comment type="subcellular location">
    <subcellularLocation>
        <location evidence="2">Cytoplasm</location>
    </subcellularLocation>
</comment>
<evidence type="ECO:0000259" key="3">
    <source>
        <dbReference type="Pfam" id="PF02875"/>
    </source>
</evidence>
<dbReference type="SUPFAM" id="SSF53623">
    <property type="entry name" value="MurD-like peptide ligases, catalytic domain"/>
    <property type="match status" value="1"/>
</dbReference>
<dbReference type="InterPro" id="IPR013221">
    <property type="entry name" value="Mur_ligase_cen"/>
</dbReference>
<evidence type="ECO:0000313" key="6">
    <source>
        <dbReference type="Proteomes" id="UP000230154"/>
    </source>
</evidence>
<feature type="domain" description="Mur ligase central" evidence="4">
    <location>
        <begin position="40"/>
        <end position="266"/>
    </location>
</feature>
<dbReference type="Proteomes" id="UP000230154">
    <property type="component" value="Unassembled WGS sequence"/>
</dbReference>
<keyword evidence="2" id="KW-0133">Cell shape</keyword>
<dbReference type="Gene3D" id="3.40.1190.10">
    <property type="entry name" value="Mur-like, catalytic domain"/>
    <property type="match status" value="1"/>
</dbReference>
<dbReference type="EMBL" id="PFCB01000033">
    <property type="protein sequence ID" value="PIR73979.1"/>
    <property type="molecule type" value="Genomic_DNA"/>
</dbReference>
<dbReference type="InterPro" id="IPR004101">
    <property type="entry name" value="Mur_ligase_C"/>
</dbReference>
<evidence type="ECO:0008006" key="7">
    <source>
        <dbReference type="Google" id="ProtNLM"/>
    </source>
</evidence>
<dbReference type="PANTHER" id="PTHR23135:SF4">
    <property type="entry name" value="UDP-N-ACETYLMURAMOYL-L-ALANYL-D-GLUTAMATE--2,6-DIAMINOPIMELATE LIGASE MURE HOMOLOG, CHLOROPLASTIC"/>
    <property type="match status" value="1"/>
</dbReference>
<comment type="caution">
    <text evidence="5">The sequence shown here is derived from an EMBL/GenBank/DDBJ whole genome shotgun (WGS) entry which is preliminary data.</text>
</comment>
<dbReference type="GO" id="GO:0005524">
    <property type="term" value="F:ATP binding"/>
    <property type="evidence" value="ECO:0007669"/>
    <property type="project" value="InterPro"/>
</dbReference>
<dbReference type="GO" id="GO:0005737">
    <property type="term" value="C:cytoplasm"/>
    <property type="evidence" value="ECO:0007669"/>
    <property type="project" value="UniProtKB-SubCell"/>
</dbReference>
<dbReference type="Gene3D" id="3.90.190.20">
    <property type="entry name" value="Mur ligase, C-terminal domain"/>
    <property type="match status" value="1"/>
</dbReference>
<keyword evidence="2" id="KW-0573">Peptidoglycan synthesis</keyword>
<reference evidence="6" key="1">
    <citation type="submission" date="2017-09" db="EMBL/GenBank/DDBJ databases">
        <title>Depth-based differentiation of microbial function through sediment-hosted aquifers and enrichment of novel symbionts in the deep terrestrial subsurface.</title>
        <authorList>
            <person name="Probst A.J."/>
            <person name="Ladd B."/>
            <person name="Jarett J.K."/>
            <person name="Geller-Mcgrath D.E."/>
            <person name="Sieber C.M.K."/>
            <person name="Emerson J.B."/>
            <person name="Anantharaman K."/>
            <person name="Thomas B.C."/>
            <person name="Malmstrom R."/>
            <person name="Stieglmeier M."/>
            <person name="Klingl A."/>
            <person name="Woyke T."/>
            <person name="Ryan C.M."/>
            <person name="Banfield J.F."/>
        </authorList>
    </citation>
    <scope>NUCLEOTIDE SEQUENCE [LARGE SCALE GENOMIC DNA]</scope>
</reference>
<sequence>MTLIKSKIPKWLLNTRHLYYAWRGAVKYNHPSEQLFVIGITGTSGKSSTVYFLRQVLEAAGFTVGSLSTIDFYIAGKNKLNDKKMTMLGKMQIQKYLHEMVEKKCDIAIVETTSEGRIQHRHRFINYDMMVLTNLYPEHIDSHGSFAKYKQAKLDIFTYVSTSTRKDIQGKAGLVRFAGDAGLVKKTAIVNTDHDYAREFLKFPFDRQFTFGLEKTDASSTATSLIATNREVSPKGLRFDVDHETFSAPLYGEYNFSNVLGVIAVAQALGVDQDVVKKAVQSLKPAPGRIECISEAEKFGFTVIVDYAFEPVAIKALYKVVRLLKPARIIHVFGSTGGGRDISRRSTVGEYVGKKADICIVTDEDPYDDDPEEIIHDVANAAMRSGKKEGVDLFQVLDRGEAIQQAIHMAQKGDIVLVTGKGSEQAMVVKGKLVPWDDREEVRKALKN</sequence>
<proteinExistence type="inferred from homology"/>
<dbReference type="InterPro" id="IPR036565">
    <property type="entry name" value="Mur-like_cat_sf"/>
</dbReference>
<name>A0A2H0TPB9_9BACT</name>
<dbReference type="GO" id="GO:0071555">
    <property type="term" value="P:cell wall organization"/>
    <property type="evidence" value="ECO:0007669"/>
    <property type="project" value="UniProtKB-KW"/>
</dbReference>